<keyword evidence="2" id="KW-0472">Membrane</keyword>
<evidence type="ECO:0000313" key="3">
    <source>
        <dbReference type="EMBL" id="SEH50745.1"/>
    </source>
</evidence>
<feature type="transmembrane region" description="Helical" evidence="2">
    <location>
        <begin position="66"/>
        <end position="86"/>
    </location>
</feature>
<dbReference type="Pfam" id="PF24431">
    <property type="entry name" value="DUF7554"/>
    <property type="match status" value="1"/>
</dbReference>
<dbReference type="OrthoDB" id="330112at2157"/>
<feature type="compositionally biased region" description="Basic residues" evidence="1">
    <location>
        <begin position="12"/>
        <end position="21"/>
    </location>
</feature>
<organism evidence="3 4">
    <name type="scientific">Halopenitus malekzadehii</name>
    <dbReference type="NCBI Taxonomy" id="1267564"/>
    <lineage>
        <taxon>Archaea</taxon>
        <taxon>Methanobacteriati</taxon>
        <taxon>Methanobacteriota</taxon>
        <taxon>Stenosarchaea group</taxon>
        <taxon>Halobacteria</taxon>
        <taxon>Halobacteriales</taxon>
        <taxon>Haloferacaceae</taxon>
        <taxon>Halopenitus</taxon>
    </lineage>
</organism>
<keyword evidence="4" id="KW-1185">Reference proteome</keyword>
<evidence type="ECO:0000256" key="2">
    <source>
        <dbReference type="SAM" id="Phobius"/>
    </source>
</evidence>
<protein>
    <submittedName>
        <fullName evidence="3">Uncharacterized protein</fullName>
    </submittedName>
</protein>
<evidence type="ECO:0000256" key="1">
    <source>
        <dbReference type="SAM" id="MobiDB-lite"/>
    </source>
</evidence>
<feature type="compositionally biased region" description="Basic and acidic residues" evidence="1">
    <location>
        <begin position="1"/>
        <end position="11"/>
    </location>
</feature>
<dbReference type="STRING" id="1267564.SAMN05192561_103269"/>
<dbReference type="AlphaFoldDB" id="A0A1H6IW67"/>
<proteinExistence type="predicted"/>
<reference evidence="3 4" key="1">
    <citation type="submission" date="2016-10" db="EMBL/GenBank/DDBJ databases">
        <authorList>
            <person name="de Groot N.N."/>
        </authorList>
    </citation>
    <scope>NUCLEOTIDE SEQUENCE [LARGE SCALE GENOMIC DNA]</scope>
    <source>
        <strain evidence="3 4">IBRC-M10418</strain>
    </source>
</reference>
<keyword evidence="2" id="KW-0812">Transmembrane</keyword>
<sequence length="90" mass="10263">MTEAREDPARCDRKRRVRRGRGREPPRRRDRGSIDVEDLLKVILGLVIVWLALEILGQLVNLTFAVVRALPTIIGIVIVVVIVLWLTDNL</sequence>
<evidence type="ECO:0000313" key="4">
    <source>
        <dbReference type="Proteomes" id="UP000199215"/>
    </source>
</evidence>
<gene>
    <name evidence="3" type="ORF">SAMN05192561_103269</name>
</gene>
<keyword evidence="2" id="KW-1133">Transmembrane helix</keyword>
<dbReference type="Proteomes" id="UP000199215">
    <property type="component" value="Unassembled WGS sequence"/>
</dbReference>
<feature type="region of interest" description="Disordered" evidence="1">
    <location>
        <begin position="1"/>
        <end position="30"/>
    </location>
</feature>
<name>A0A1H6IW67_9EURY</name>
<feature type="transmembrane region" description="Helical" evidence="2">
    <location>
        <begin position="39"/>
        <end position="60"/>
    </location>
</feature>
<accession>A0A1H6IW67</accession>
<dbReference type="InterPro" id="IPR055976">
    <property type="entry name" value="DUF7554"/>
</dbReference>
<dbReference type="EMBL" id="FNWU01000003">
    <property type="protein sequence ID" value="SEH50745.1"/>
    <property type="molecule type" value="Genomic_DNA"/>
</dbReference>
<dbReference type="RefSeq" id="WP_092816822.1">
    <property type="nucleotide sequence ID" value="NZ_FNWU01000003.1"/>
</dbReference>